<gene>
    <name evidence="2" type="ORF">WICANDRAFT_47577</name>
</gene>
<accession>A0A1E3NVJ4</accession>
<dbReference type="Proteomes" id="UP000094112">
    <property type="component" value="Unassembled WGS sequence"/>
</dbReference>
<reference evidence="2 3" key="1">
    <citation type="journal article" date="2016" name="Proc. Natl. Acad. Sci. U.S.A.">
        <title>Comparative genomics of biotechnologically important yeasts.</title>
        <authorList>
            <person name="Riley R."/>
            <person name="Haridas S."/>
            <person name="Wolfe K.H."/>
            <person name="Lopes M.R."/>
            <person name="Hittinger C.T."/>
            <person name="Goeker M."/>
            <person name="Salamov A.A."/>
            <person name="Wisecaver J.H."/>
            <person name="Long T.M."/>
            <person name="Calvey C.H."/>
            <person name="Aerts A.L."/>
            <person name="Barry K.W."/>
            <person name="Choi C."/>
            <person name="Clum A."/>
            <person name="Coughlan A.Y."/>
            <person name="Deshpande S."/>
            <person name="Douglass A.P."/>
            <person name="Hanson S.J."/>
            <person name="Klenk H.-P."/>
            <person name="LaButti K.M."/>
            <person name="Lapidus A."/>
            <person name="Lindquist E.A."/>
            <person name="Lipzen A.M."/>
            <person name="Meier-Kolthoff J.P."/>
            <person name="Ohm R.A."/>
            <person name="Otillar R.P."/>
            <person name="Pangilinan J.L."/>
            <person name="Peng Y."/>
            <person name="Rokas A."/>
            <person name="Rosa C.A."/>
            <person name="Scheuner C."/>
            <person name="Sibirny A.A."/>
            <person name="Slot J.C."/>
            <person name="Stielow J.B."/>
            <person name="Sun H."/>
            <person name="Kurtzman C.P."/>
            <person name="Blackwell M."/>
            <person name="Grigoriev I.V."/>
            <person name="Jeffries T.W."/>
        </authorList>
    </citation>
    <scope>NUCLEOTIDE SEQUENCE [LARGE SCALE GENOMIC DNA]</scope>
    <source>
        <strain evidence="3">ATCC 58044 / CBS 1984 / NCYC 433 / NRRL Y-366-8</strain>
    </source>
</reference>
<dbReference type="STRING" id="683960.A0A1E3NVJ4"/>
<dbReference type="InterPro" id="IPR032675">
    <property type="entry name" value="LRR_dom_sf"/>
</dbReference>
<dbReference type="RefSeq" id="XP_019036331.1">
    <property type="nucleotide sequence ID" value="XM_019182603.1"/>
</dbReference>
<evidence type="ECO:0000313" key="2">
    <source>
        <dbReference type="EMBL" id="ODQ57124.1"/>
    </source>
</evidence>
<dbReference type="SUPFAM" id="SSF52075">
    <property type="entry name" value="Outer arm dynein light chain 1"/>
    <property type="match status" value="1"/>
</dbReference>
<dbReference type="AlphaFoldDB" id="A0A1E3NVJ4"/>
<feature type="region of interest" description="Disordered" evidence="1">
    <location>
        <begin position="57"/>
        <end position="82"/>
    </location>
</feature>
<evidence type="ECO:0000256" key="1">
    <source>
        <dbReference type="SAM" id="MobiDB-lite"/>
    </source>
</evidence>
<dbReference type="GeneID" id="30199849"/>
<feature type="region of interest" description="Disordered" evidence="1">
    <location>
        <begin position="20"/>
        <end position="45"/>
    </location>
</feature>
<protein>
    <submittedName>
        <fullName evidence="2">Uncharacterized protein</fullName>
    </submittedName>
</protein>
<dbReference type="OrthoDB" id="1517790at2759"/>
<keyword evidence="3" id="KW-1185">Reference proteome</keyword>
<name>A0A1E3NVJ4_WICAA</name>
<proteinExistence type="predicted"/>
<dbReference type="EMBL" id="KV454214">
    <property type="protein sequence ID" value="ODQ57124.1"/>
    <property type="molecule type" value="Genomic_DNA"/>
</dbReference>
<organism evidence="2 3">
    <name type="scientific">Wickerhamomyces anomalus (strain ATCC 58044 / CBS 1984 / NCYC 433 / NRRL Y-366-8)</name>
    <name type="common">Yeast</name>
    <name type="synonym">Hansenula anomala</name>
    <dbReference type="NCBI Taxonomy" id="683960"/>
    <lineage>
        <taxon>Eukaryota</taxon>
        <taxon>Fungi</taxon>
        <taxon>Dikarya</taxon>
        <taxon>Ascomycota</taxon>
        <taxon>Saccharomycotina</taxon>
        <taxon>Saccharomycetes</taxon>
        <taxon>Phaffomycetales</taxon>
        <taxon>Wickerhamomycetaceae</taxon>
        <taxon>Wickerhamomyces</taxon>
    </lineage>
</organism>
<sequence>MEKHNPLLPLWYDLSRTEDNNALNSAPRDRKTRDENAGGTMFHTRGSGSAILARKRVRDQDEGEHKRRTFDHSNNNSDAILTSDDFVENNPFTAIPNRLTKMSSHPSNPSSESVYFFNQKVPSSPPIHLSGQDLQSSPSKEFNDETMVFTSQATMIPNGTESDMNDSDDGDDSDDTIDFNINNLNRVRGYISSDFSQEDLHYKIDDEELNFKARTVIAKCIEDGNPKIRLDHLGLKNLPDDIEDLKNMVCIGPKGIEVPQIEVYASHNKLRVLPPNFFDVENVTVLSLRHNRMKKLTGKISKFKKLTDLSLASNELKVIPYQILKLANLTNFLVRPNPYLWELKDQEDDFAVQVAEDNECQEINTRRYVSRLKWDMAESVSPVPKLSELSLRVISRYRVSLSETKMWKRNVPTYMQKMIAKAIQKGAYEETCSVCEKVTVNPVAKSLEWWDIQSQKLVPLVRKFCCGNCVKHWLDEVDEAVENFQKGVERKESADCAAGEGVDGEGDMRVDEGTSELRFDEDF</sequence>
<feature type="compositionally biased region" description="Basic and acidic residues" evidence="1">
    <location>
        <begin position="27"/>
        <end position="36"/>
    </location>
</feature>
<dbReference type="Gene3D" id="3.80.10.10">
    <property type="entry name" value="Ribonuclease Inhibitor"/>
    <property type="match status" value="1"/>
</dbReference>
<evidence type="ECO:0000313" key="3">
    <source>
        <dbReference type="Proteomes" id="UP000094112"/>
    </source>
</evidence>